<dbReference type="AlphaFoldDB" id="A0ABD0YF32"/>
<comment type="caution">
    <text evidence="1">The sequence shown here is derived from an EMBL/GenBank/DDBJ whole genome shotgun (WGS) entry which is preliminary data.</text>
</comment>
<gene>
    <name evidence="1" type="ORF">AAG570_013773</name>
</gene>
<reference evidence="1 2" key="1">
    <citation type="submission" date="2024-07" db="EMBL/GenBank/DDBJ databases">
        <title>Chromosome-level genome assembly of the water stick insect Ranatra chinensis (Heteroptera: Nepidae).</title>
        <authorList>
            <person name="Liu X."/>
        </authorList>
    </citation>
    <scope>NUCLEOTIDE SEQUENCE [LARGE SCALE GENOMIC DNA]</scope>
    <source>
        <strain evidence="1">Cailab_2021Rc</strain>
        <tissue evidence="1">Muscle</tissue>
    </source>
</reference>
<keyword evidence="2" id="KW-1185">Reference proteome</keyword>
<dbReference type="Proteomes" id="UP001558652">
    <property type="component" value="Unassembled WGS sequence"/>
</dbReference>
<proteinExistence type="predicted"/>
<protein>
    <submittedName>
        <fullName evidence="1">Uncharacterized protein</fullName>
    </submittedName>
</protein>
<name>A0ABD0YF32_9HEMI</name>
<organism evidence="1 2">
    <name type="scientific">Ranatra chinensis</name>
    <dbReference type="NCBI Taxonomy" id="642074"/>
    <lineage>
        <taxon>Eukaryota</taxon>
        <taxon>Metazoa</taxon>
        <taxon>Ecdysozoa</taxon>
        <taxon>Arthropoda</taxon>
        <taxon>Hexapoda</taxon>
        <taxon>Insecta</taxon>
        <taxon>Pterygota</taxon>
        <taxon>Neoptera</taxon>
        <taxon>Paraneoptera</taxon>
        <taxon>Hemiptera</taxon>
        <taxon>Heteroptera</taxon>
        <taxon>Panheteroptera</taxon>
        <taxon>Nepomorpha</taxon>
        <taxon>Nepidae</taxon>
        <taxon>Ranatrinae</taxon>
        <taxon>Ranatra</taxon>
    </lineage>
</organism>
<sequence>MPFISKDWRSPGEEWVKTEEGWEKRKVLECGGLVRYRCISLMSNPIIRRRGGEVALEEDMGQCWGLGPPAAHLWKCDPQVLCIPPGGSLYLTLSCCCSKCLRLPGLTKFHTSNSCTSEQEILTNKTSARQWVVNVNKKPPLLEIVL</sequence>
<accession>A0ABD0YF32</accession>
<dbReference type="EMBL" id="JBFDAA010000009">
    <property type="protein sequence ID" value="KAL1129244.1"/>
    <property type="molecule type" value="Genomic_DNA"/>
</dbReference>
<evidence type="ECO:0000313" key="1">
    <source>
        <dbReference type="EMBL" id="KAL1129244.1"/>
    </source>
</evidence>
<evidence type="ECO:0000313" key="2">
    <source>
        <dbReference type="Proteomes" id="UP001558652"/>
    </source>
</evidence>